<dbReference type="PANTHER" id="PTHR47074">
    <property type="entry name" value="BNAC02G40300D PROTEIN"/>
    <property type="match status" value="1"/>
</dbReference>
<dbReference type="InterPro" id="IPR052929">
    <property type="entry name" value="RNase_H-like_EbsB-rel"/>
</dbReference>
<evidence type="ECO:0000259" key="1">
    <source>
        <dbReference type="Pfam" id="PF13456"/>
    </source>
</evidence>
<dbReference type="AlphaFoldDB" id="A0A4U6W5N7"/>
<sequence>MEENGKRKAAWVVWKDLTRKKDGDGRDWDYDKLVGYFNPADADAIAKIKLLARRTEDFLAWPLEKSGLFTYIKHMELDDTCLLCGMESETGQHSTVVCPQARNLREAMRVHWPMPDEEQFAYSEPDWLLLLLDRCTVEQRDMVKLVLWRACTSHNNIIHPSGSFHIEGLVHHLLNTKETTMKTKMQEMSQLVSRKGKEVLIELGAKKVARVLNETEKEQSAWVSPRAEWTKINVDGSFVDKTGEVGIDIIMRNSREEVLFSAWRVIFRCASAIEAEALACVEDFRLASQWPHGSIILEMDCSRLVKALKSKEDRAEISFFLLQNQ</sequence>
<gene>
    <name evidence="2" type="ORF">SEVIR_2G192400v2</name>
</gene>
<accession>A0A4U6W5N7</accession>
<dbReference type="GO" id="GO:0003676">
    <property type="term" value="F:nucleic acid binding"/>
    <property type="evidence" value="ECO:0007669"/>
    <property type="project" value="InterPro"/>
</dbReference>
<dbReference type="SUPFAM" id="SSF53098">
    <property type="entry name" value="Ribonuclease H-like"/>
    <property type="match status" value="1"/>
</dbReference>
<evidence type="ECO:0000313" key="3">
    <source>
        <dbReference type="Proteomes" id="UP000298652"/>
    </source>
</evidence>
<protein>
    <recommendedName>
        <fullName evidence="1">RNase H type-1 domain-containing protein</fullName>
    </recommendedName>
</protein>
<dbReference type="GO" id="GO:0004523">
    <property type="term" value="F:RNA-DNA hybrid ribonuclease activity"/>
    <property type="evidence" value="ECO:0007669"/>
    <property type="project" value="InterPro"/>
</dbReference>
<evidence type="ECO:0000313" key="2">
    <source>
        <dbReference type="EMBL" id="TKW32817.1"/>
    </source>
</evidence>
<dbReference type="Gramene" id="TKW32817">
    <property type="protein sequence ID" value="TKW32817"/>
    <property type="gene ID" value="SEVIR_2G192400v2"/>
</dbReference>
<organism evidence="2 3">
    <name type="scientific">Setaria viridis</name>
    <name type="common">Green bristlegrass</name>
    <name type="synonym">Setaria italica subsp. viridis</name>
    <dbReference type="NCBI Taxonomy" id="4556"/>
    <lineage>
        <taxon>Eukaryota</taxon>
        <taxon>Viridiplantae</taxon>
        <taxon>Streptophyta</taxon>
        <taxon>Embryophyta</taxon>
        <taxon>Tracheophyta</taxon>
        <taxon>Spermatophyta</taxon>
        <taxon>Magnoliopsida</taxon>
        <taxon>Liliopsida</taxon>
        <taxon>Poales</taxon>
        <taxon>Poaceae</taxon>
        <taxon>PACMAD clade</taxon>
        <taxon>Panicoideae</taxon>
        <taxon>Panicodae</taxon>
        <taxon>Paniceae</taxon>
        <taxon>Cenchrinae</taxon>
        <taxon>Setaria</taxon>
    </lineage>
</organism>
<name>A0A4U6W5N7_SETVI</name>
<dbReference type="EMBL" id="CM016553">
    <property type="protein sequence ID" value="TKW32817.1"/>
    <property type="molecule type" value="Genomic_DNA"/>
</dbReference>
<dbReference type="Pfam" id="PF13456">
    <property type="entry name" value="RVT_3"/>
    <property type="match status" value="1"/>
</dbReference>
<proteinExistence type="predicted"/>
<feature type="domain" description="RNase H type-1" evidence="1">
    <location>
        <begin position="233"/>
        <end position="316"/>
    </location>
</feature>
<dbReference type="InterPro" id="IPR036397">
    <property type="entry name" value="RNaseH_sf"/>
</dbReference>
<dbReference type="InterPro" id="IPR002156">
    <property type="entry name" value="RNaseH_domain"/>
</dbReference>
<dbReference type="Gene3D" id="3.30.420.10">
    <property type="entry name" value="Ribonuclease H-like superfamily/Ribonuclease H"/>
    <property type="match status" value="1"/>
</dbReference>
<dbReference type="OMA" id="LAWPLEK"/>
<dbReference type="CDD" id="cd06222">
    <property type="entry name" value="RNase_H_like"/>
    <property type="match status" value="1"/>
</dbReference>
<reference evidence="2" key="1">
    <citation type="submission" date="2019-03" db="EMBL/GenBank/DDBJ databases">
        <title>WGS assembly of Setaria viridis.</title>
        <authorList>
            <person name="Huang P."/>
            <person name="Jenkins J."/>
            <person name="Grimwood J."/>
            <person name="Barry K."/>
            <person name="Healey A."/>
            <person name="Mamidi S."/>
            <person name="Sreedasyam A."/>
            <person name="Shu S."/>
            <person name="Feldman M."/>
            <person name="Wu J."/>
            <person name="Yu Y."/>
            <person name="Chen C."/>
            <person name="Johnson J."/>
            <person name="Rokhsar D."/>
            <person name="Baxter I."/>
            <person name="Schmutz J."/>
            <person name="Brutnell T."/>
            <person name="Kellogg E."/>
        </authorList>
    </citation>
    <scope>NUCLEOTIDE SEQUENCE [LARGE SCALE GENOMIC DNA]</scope>
</reference>
<dbReference type="PANTHER" id="PTHR47074:SF73">
    <property type="entry name" value="OS04G0448401 PROTEIN"/>
    <property type="match status" value="1"/>
</dbReference>
<dbReference type="InterPro" id="IPR044730">
    <property type="entry name" value="RNase_H-like_dom_plant"/>
</dbReference>
<dbReference type="InterPro" id="IPR012337">
    <property type="entry name" value="RNaseH-like_sf"/>
</dbReference>
<dbReference type="Proteomes" id="UP000298652">
    <property type="component" value="Chromosome 2"/>
</dbReference>
<keyword evidence="3" id="KW-1185">Reference proteome</keyword>